<feature type="repeat" description="ANK" evidence="3">
    <location>
        <begin position="1019"/>
        <end position="1051"/>
    </location>
</feature>
<keyword evidence="4" id="KW-0472">Membrane</keyword>
<feature type="repeat" description="ANK" evidence="3">
    <location>
        <begin position="916"/>
        <end position="948"/>
    </location>
</feature>
<dbReference type="PROSITE" id="PS50837">
    <property type="entry name" value="NACHT"/>
    <property type="match status" value="1"/>
</dbReference>
<feature type="repeat" description="ANK" evidence="3">
    <location>
        <begin position="1054"/>
        <end position="1086"/>
    </location>
</feature>
<organism evidence="6 7">
    <name type="scientific">Podospora pseudopauciseta</name>
    <dbReference type="NCBI Taxonomy" id="2093780"/>
    <lineage>
        <taxon>Eukaryota</taxon>
        <taxon>Fungi</taxon>
        <taxon>Dikarya</taxon>
        <taxon>Ascomycota</taxon>
        <taxon>Pezizomycotina</taxon>
        <taxon>Sordariomycetes</taxon>
        <taxon>Sordariomycetidae</taxon>
        <taxon>Sordariales</taxon>
        <taxon>Podosporaceae</taxon>
        <taxon>Podospora</taxon>
    </lineage>
</organism>
<feature type="repeat" description="ANK" evidence="3">
    <location>
        <begin position="1296"/>
        <end position="1328"/>
    </location>
</feature>
<dbReference type="Gene3D" id="1.25.40.20">
    <property type="entry name" value="Ankyrin repeat-containing domain"/>
    <property type="match status" value="6"/>
</dbReference>
<dbReference type="InterPro" id="IPR054471">
    <property type="entry name" value="GPIID_WHD"/>
</dbReference>
<feature type="repeat" description="ANK" evidence="3">
    <location>
        <begin position="1261"/>
        <end position="1293"/>
    </location>
</feature>
<evidence type="ECO:0000256" key="2">
    <source>
        <dbReference type="ARBA" id="ARBA00023043"/>
    </source>
</evidence>
<dbReference type="RefSeq" id="XP_062768705.1">
    <property type="nucleotide sequence ID" value="XM_062909869.1"/>
</dbReference>
<reference evidence="6 7" key="1">
    <citation type="journal article" date="2023" name="bioRxiv">
        <title>High-quality genome assemblies of four members of thePodospora anserinaspecies complex.</title>
        <authorList>
            <person name="Ament-Velasquez S.L."/>
            <person name="Vogan A.A."/>
            <person name="Wallerman O."/>
            <person name="Hartmann F."/>
            <person name="Gautier V."/>
            <person name="Silar P."/>
            <person name="Giraud T."/>
            <person name="Johannesson H."/>
        </authorList>
    </citation>
    <scope>NUCLEOTIDE SEQUENCE [LARGE SCALE GENOMIC DNA]</scope>
    <source>
        <strain evidence="6 7">CBS 411.78</strain>
    </source>
</reference>
<evidence type="ECO:0000256" key="3">
    <source>
        <dbReference type="PROSITE-ProRule" id="PRU00023"/>
    </source>
</evidence>
<dbReference type="InterPro" id="IPR007111">
    <property type="entry name" value="NACHT_NTPase"/>
</dbReference>
<dbReference type="PROSITE" id="PS50088">
    <property type="entry name" value="ANK_REPEAT"/>
    <property type="match status" value="16"/>
</dbReference>
<feature type="repeat" description="ANK" evidence="3">
    <location>
        <begin position="951"/>
        <end position="983"/>
    </location>
</feature>
<dbReference type="InterPro" id="IPR056884">
    <property type="entry name" value="NPHP3-like_N"/>
</dbReference>
<comment type="caution">
    <text evidence="6">The sequence shown here is derived from an EMBL/GenBank/DDBJ whole genome shotgun (WGS) entry which is preliminary data.</text>
</comment>
<dbReference type="Pfam" id="PF12796">
    <property type="entry name" value="Ank_2"/>
    <property type="match status" value="8"/>
</dbReference>
<feature type="repeat" description="ANK" evidence="3">
    <location>
        <begin position="1331"/>
        <end position="1363"/>
    </location>
</feature>
<keyword evidence="7" id="KW-1185">Reference proteome</keyword>
<evidence type="ECO:0000313" key="6">
    <source>
        <dbReference type="EMBL" id="KAK4670035.1"/>
    </source>
</evidence>
<feature type="repeat" description="ANK" evidence="3">
    <location>
        <begin position="1089"/>
        <end position="1121"/>
    </location>
</feature>
<feature type="transmembrane region" description="Helical" evidence="4">
    <location>
        <begin position="211"/>
        <end position="234"/>
    </location>
</feature>
<feature type="repeat" description="ANK" evidence="3">
    <location>
        <begin position="984"/>
        <end position="1016"/>
    </location>
</feature>
<keyword evidence="4" id="KW-0812">Transmembrane</keyword>
<dbReference type="PANTHER" id="PTHR24171:SF9">
    <property type="entry name" value="ANKYRIN REPEAT DOMAIN-CONTAINING PROTEIN 39"/>
    <property type="match status" value="1"/>
</dbReference>
<dbReference type="Pfam" id="PF00023">
    <property type="entry name" value="Ank"/>
    <property type="match status" value="1"/>
</dbReference>
<sequence>MDAQAATEPRTHSDYTVGWVCALPKEQTAATAMLDHRHGDLPKPPNDHNTYTLGSIGNHNIVIACLPKGEIGTNSAATVATSMANAFPSIKIGLMVGIGGGIPPKVRLGDVVISSPVGQYPGVVQWDLGKAKEGGKFERTGSLNNPPASLRTALTKLETEHEMSGSKIPQYLEDLKDKWPNLALKYASCNHLKDPLDVLDDPVRSRRGRNIFLVLLWETILAIVRVFLGCWALASMGSGAEQVAGTTVNTAVDRDGGKLRNMRVHYGLIASGNQVIKDATFRDRLDEEFGGHVLCVEMEAAGLMNNFPCIVIRGICDYADSHKNEDWQEHAAAVAAAFAKELLQYVQPSAVVGERPVKDILEQTLKQVHKETSATREDVTQIKSKLGKEEDKEVLDWLTKIDYGPQQSDYLKRRQPGTGQWLLDSEKFKGWLSASNQTLFCPGIPGAGKTILTSVVVDHLGSKFHNDPKIGIAYIYFNFQRQDKQTIDDLLASVLKQIAESQSSVPGSVKDLFDKHEAKRTRPSLDETLRVLQSVAATCSRVFIVVDALDECQTSEGCRKRFLSELFNLQKMHGINIFATSRSITEIVDCFKTSISLEIRASTADVAQYLEGQISQLPSFVQQDRRLREEITAGISEAVDGMFLLAQIYLNLLYDKMTPNDIRSTLEVFRNQGQGRAEIQKVGALTSAYNQAMMRIVGQMPGCKKLAMEVLTWITCAKRQLTTSELQHALATKPGKSELDDGDLPCIGDMVSVCAGLVTVDENSGIIRLVHYTTQEYLEGTQPRWNPNAELAITTTCVTYLSFTVFETGFCTTNRKFEERLQSNPLYDYAARNWGNHARKAATSSKVVIDFLESKAKVEASSQALMATHWNRSYPIYSQHVPRNMTGLHLSGYFGVIEAADELLRSKPGPDLKDTYRRTPLWYAAQNGHEAVVKKLLAAGADVNAAAATSGSRTALQAAAEGGHLEVVEKLLAAGADVNNASSNGRTALQAAAKGGYLEVVEKLLAAGADVNAAAATYGGQMALQAAAGGGHLKVVEKLLAAGADVNAAAATYGGQMALQAAAGGGHLKVVEKLLAAGADVNAAAATVSSRTALQAAAEGGHLEVVEKLLVAGADVNAAAATFDGRTALQAAAEGGYLEVVEKLFAAGADINITSGDRTALQVAAEGGYLEVVEKLLVAGADVNAAAATSDGRTALQAAAEGGYLEVVEKLLAAGADVNAAAATSDGRTALQAAAEGGYLEVVEKLLVAGADVNAAAATVSGRTALQAAAKGGYLEVVEKLLVAGADVNAAAATSDGRTALQAAAEGGYLEVVKKLLVAGADVNAAAATSDGRTALQAAAEGGYLEVVKKLLAAGADVNAPAVTSSGRTALQAAAGGGHLEVVKKLLAAGADVNAAAATVSGRTALQAAARGGHLEVVEKLLAAGADVNAPAVTSGGRTALQAATEGGHLEVVEKLLVAGADVNAAAASIDGQTALQAAARGGHLEVANRLKAAGTLR</sequence>
<feature type="repeat" description="ANK" evidence="3">
    <location>
        <begin position="1436"/>
        <end position="1468"/>
    </location>
</feature>
<feature type="repeat" description="ANK" evidence="3">
    <location>
        <begin position="1191"/>
        <end position="1223"/>
    </location>
</feature>
<dbReference type="Gene3D" id="3.40.50.1580">
    <property type="entry name" value="Nucleoside phosphorylase domain"/>
    <property type="match status" value="1"/>
</dbReference>
<keyword evidence="1" id="KW-0677">Repeat</keyword>
<dbReference type="SUPFAM" id="SSF48403">
    <property type="entry name" value="Ankyrin repeat"/>
    <property type="match status" value="2"/>
</dbReference>
<dbReference type="Proteomes" id="UP001326199">
    <property type="component" value="Unassembled WGS sequence"/>
</dbReference>
<dbReference type="SMART" id="SM00248">
    <property type="entry name" value="ANK"/>
    <property type="match status" value="18"/>
</dbReference>
<name>A0ABR0HQ43_9PEZI</name>
<dbReference type="InterPro" id="IPR035994">
    <property type="entry name" value="Nucleoside_phosphorylase_sf"/>
</dbReference>
<gene>
    <name evidence="6" type="ORF">QC763_208180</name>
</gene>
<accession>A0ABR0HQ43</accession>
<keyword evidence="4" id="KW-1133">Transmembrane helix</keyword>
<keyword evidence="2 3" id="KW-0040">ANK repeat</keyword>
<dbReference type="InterPro" id="IPR002110">
    <property type="entry name" value="Ankyrin_rpt"/>
</dbReference>
<feature type="repeat" description="ANK" evidence="3">
    <location>
        <begin position="1401"/>
        <end position="1433"/>
    </location>
</feature>
<dbReference type="PROSITE" id="PS50297">
    <property type="entry name" value="ANK_REP_REGION"/>
    <property type="match status" value="16"/>
</dbReference>
<dbReference type="GeneID" id="87930212"/>
<feature type="repeat" description="ANK" evidence="3">
    <location>
        <begin position="1156"/>
        <end position="1188"/>
    </location>
</feature>
<evidence type="ECO:0000259" key="5">
    <source>
        <dbReference type="PROSITE" id="PS50837"/>
    </source>
</evidence>
<protein>
    <recommendedName>
        <fullName evidence="5">NACHT domain-containing protein</fullName>
    </recommendedName>
</protein>
<dbReference type="Pfam" id="PF24883">
    <property type="entry name" value="NPHP3_N"/>
    <property type="match status" value="1"/>
</dbReference>
<evidence type="ECO:0000256" key="4">
    <source>
        <dbReference type="SAM" id="Phobius"/>
    </source>
</evidence>
<feature type="repeat" description="ANK" evidence="3">
    <location>
        <begin position="1366"/>
        <end position="1398"/>
    </location>
</feature>
<evidence type="ECO:0000313" key="7">
    <source>
        <dbReference type="Proteomes" id="UP001326199"/>
    </source>
</evidence>
<dbReference type="PANTHER" id="PTHR24171">
    <property type="entry name" value="ANKYRIN REPEAT DOMAIN-CONTAINING PROTEIN 39-RELATED"/>
    <property type="match status" value="1"/>
</dbReference>
<dbReference type="Gene3D" id="3.40.50.300">
    <property type="entry name" value="P-loop containing nucleotide triphosphate hydrolases"/>
    <property type="match status" value="1"/>
</dbReference>
<dbReference type="Pfam" id="PF22939">
    <property type="entry name" value="WHD_GPIID"/>
    <property type="match status" value="1"/>
</dbReference>
<dbReference type="InterPro" id="IPR036770">
    <property type="entry name" value="Ankyrin_rpt-contain_sf"/>
</dbReference>
<feature type="repeat" description="ANK" evidence="3">
    <location>
        <begin position="1124"/>
        <end position="1156"/>
    </location>
</feature>
<dbReference type="PRINTS" id="PR01415">
    <property type="entry name" value="ANKYRIN"/>
</dbReference>
<dbReference type="SUPFAM" id="SSF53167">
    <property type="entry name" value="Purine and uridine phosphorylases"/>
    <property type="match status" value="1"/>
</dbReference>
<dbReference type="SUPFAM" id="SSF52540">
    <property type="entry name" value="P-loop containing nucleoside triphosphate hydrolases"/>
    <property type="match status" value="1"/>
</dbReference>
<evidence type="ECO:0000256" key="1">
    <source>
        <dbReference type="ARBA" id="ARBA00022737"/>
    </source>
</evidence>
<dbReference type="InterPro" id="IPR027417">
    <property type="entry name" value="P-loop_NTPase"/>
</dbReference>
<feature type="repeat" description="ANK" evidence="3">
    <location>
        <begin position="1226"/>
        <end position="1258"/>
    </location>
</feature>
<dbReference type="EMBL" id="JAFFHB010000002">
    <property type="protein sequence ID" value="KAK4670035.1"/>
    <property type="molecule type" value="Genomic_DNA"/>
</dbReference>
<feature type="domain" description="NACHT" evidence="5">
    <location>
        <begin position="437"/>
        <end position="583"/>
    </location>
</feature>
<proteinExistence type="predicted"/>